<evidence type="ECO:0000313" key="3">
    <source>
        <dbReference type="EMBL" id="KUO16404.1"/>
    </source>
</evidence>
<dbReference type="InterPro" id="IPR013154">
    <property type="entry name" value="ADH-like_N"/>
</dbReference>
<dbReference type="InterPro" id="IPR020843">
    <property type="entry name" value="ER"/>
</dbReference>
<dbReference type="EMBL" id="LMXB01000090">
    <property type="protein sequence ID" value="KUO16404.1"/>
    <property type="molecule type" value="Genomic_DNA"/>
</dbReference>
<sequence length="320" mass="33869">MRAVVQTEFGGPEVLSLVHDAPVPEPVPTEVQVRVSHVGVNPVDGKTREGRSVAPLMGGFPMTVGWDVAGTVTALGTGVNRFQVGDRVYGMPRFPRAANGYAEYVTSPSRHLARIPDCLDFATAASIPLPATTAYQIVHDAAQVRSGQKVLVLGAGGIVGSYVVQMARRLGATVIGHATGAKLEQLETLGIDRAIDYAAHEFDDPYLPGGPVRNVDVVVDLIGGQFAARSVPLTRPGGLIVGVPSGQQQELHSAAERSGIRWTDIIVEPDRVALENVSALIADCALHVVPPRVAPLEDTVEIHRQMATGRMPKTVLRVAG</sequence>
<dbReference type="RefSeq" id="WP_067030090.1">
    <property type="nucleotide sequence ID" value="NZ_KQ949105.1"/>
</dbReference>
<gene>
    <name evidence="3" type="ORF">AQJ91_35975</name>
</gene>
<evidence type="ECO:0000259" key="2">
    <source>
        <dbReference type="SMART" id="SM00829"/>
    </source>
</evidence>
<keyword evidence="1" id="KW-0521">NADP</keyword>
<dbReference type="CDD" id="cd05289">
    <property type="entry name" value="MDR_like_2"/>
    <property type="match status" value="1"/>
</dbReference>
<evidence type="ECO:0000256" key="1">
    <source>
        <dbReference type="ARBA" id="ARBA00022857"/>
    </source>
</evidence>
<dbReference type="InterPro" id="IPR011032">
    <property type="entry name" value="GroES-like_sf"/>
</dbReference>
<protein>
    <recommendedName>
        <fullName evidence="2">Enoyl reductase (ER) domain-containing protein</fullName>
    </recommendedName>
</protein>
<dbReference type="AlphaFoldDB" id="A0A101UT49"/>
<dbReference type="Gene3D" id="3.40.50.720">
    <property type="entry name" value="NAD(P)-binding Rossmann-like Domain"/>
    <property type="match status" value="1"/>
</dbReference>
<dbReference type="Gene3D" id="3.90.180.10">
    <property type="entry name" value="Medium-chain alcohol dehydrogenases, catalytic domain"/>
    <property type="match status" value="1"/>
</dbReference>
<dbReference type="PANTHER" id="PTHR44154">
    <property type="entry name" value="QUINONE OXIDOREDUCTASE"/>
    <property type="match status" value="1"/>
</dbReference>
<evidence type="ECO:0000313" key="4">
    <source>
        <dbReference type="Proteomes" id="UP000053260"/>
    </source>
</evidence>
<dbReference type="SUPFAM" id="SSF50129">
    <property type="entry name" value="GroES-like"/>
    <property type="match status" value="1"/>
</dbReference>
<dbReference type="InterPro" id="IPR036291">
    <property type="entry name" value="NAD(P)-bd_dom_sf"/>
</dbReference>
<dbReference type="PANTHER" id="PTHR44154:SF1">
    <property type="entry name" value="QUINONE OXIDOREDUCTASE"/>
    <property type="match status" value="1"/>
</dbReference>
<feature type="domain" description="Enoyl reductase (ER)" evidence="2">
    <location>
        <begin position="10"/>
        <end position="316"/>
    </location>
</feature>
<dbReference type="GO" id="GO:0016491">
    <property type="term" value="F:oxidoreductase activity"/>
    <property type="evidence" value="ECO:0007669"/>
    <property type="project" value="InterPro"/>
</dbReference>
<proteinExistence type="predicted"/>
<dbReference type="SUPFAM" id="SSF51735">
    <property type="entry name" value="NAD(P)-binding Rossmann-fold domains"/>
    <property type="match status" value="1"/>
</dbReference>
<accession>A0A101UT49</accession>
<reference evidence="3 4" key="1">
    <citation type="submission" date="2015-10" db="EMBL/GenBank/DDBJ databases">
        <title>Draft genome sequence of Streptomyces sp. RV15, isolated from a marine sponge.</title>
        <authorList>
            <person name="Ruckert C."/>
            <person name="Abdelmohsen U.R."/>
            <person name="Winkler A."/>
            <person name="Hentschel U."/>
            <person name="Kalinowski J."/>
            <person name="Kampfer P."/>
            <person name="Glaeser S."/>
        </authorList>
    </citation>
    <scope>NUCLEOTIDE SEQUENCE [LARGE SCALE GENOMIC DNA]</scope>
    <source>
        <strain evidence="3 4">RV15</strain>
    </source>
</reference>
<dbReference type="Pfam" id="PF08240">
    <property type="entry name" value="ADH_N"/>
    <property type="match status" value="1"/>
</dbReference>
<dbReference type="InterPro" id="IPR051603">
    <property type="entry name" value="Zinc-ADH_QOR/CCCR"/>
</dbReference>
<dbReference type="Proteomes" id="UP000053260">
    <property type="component" value="Unassembled WGS sequence"/>
</dbReference>
<keyword evidence="4" id="KW-1185">Reference proteome</keyword>
<dbReference type="SMART" id="SM00829">
    <property type="entry name" value="PKS_ER"/>
    <property type="match status" value="1"/>
</dbReference>
<dbReference type="OrthoDB" id="3727682at2"/>
<dbReference type="STRING" id="909626.AQJ91_35975"/>
<comment type="caution">
    <text evidence="3">The sequence shown here is derived from an EMBL/GenBank/DDBJ whole genome shotgun (WGS) entry which is preliminary data.</text>
</comment>
<dbReference type="Pfam" id="PF13602">
    <property type="entry name" value="ADH_zinc_N_2"/>
    <property type="match status" value="1"/>
</dbReference>
<name>A0A101UT49_9ACTN</name>
<organism evidence="3 4">
    <name type="scientific">Streptomyces dysideae</name>
    <dbReference type="NCBI Taxonomy" id="909626"/>
    <lineage>
        <taxon>Bacteria</taxon>
        <taxon>Bacillati</taxon>
        <taxon>Actinomycetota</taxon>
        <taxon>Actinomycetes</taxon>
        <taxon>Kitasatosporales</taxon>
        <taxon>Streptomycetaceae</taxon>
        <taxon>Streptomyces</taxon>
    </lineage>
</organism>